<accession>A0A0L0F2C3</accession>
<evidence type="ECO:0000313" key="1">
    <source>
        <dbReference type="EMBL" id="KNC70759.1"/>
    </source>
</evidence>
<gene>
    <name evidence="1" type="ORF">SARC_16711</name>
</gene>
<dbReference type="OrthoDB" id="9984275at2759"/>
<proteinExistence type="predicted"/>
<keyword evidence="2" id="KW-1185">Reference proteome</keyword>
<dbReference type="STRING" id="667725.A0A0L0F2C3"/>
<name>A0A0L0F2C3_9EUKA</name>
<feature type="non-terminal residue" evidence="1">
    <location>
        <position position="52"/>
    </location>
</feature>
<reference evidence="1 2" key="1">
    <citation type="submission" date="2011-02" db="EMBL/GenBank/DDBJ databases">
        <title>The Genome Sequence of Sphaeroforma arctica JP610.</title>
        <authorList>
            <consortium name="The Broad Institute Genome Sequencing Platform"/>
            <person name="Russ C."/>
            <person name="Cuomo C."/>
            <person name="Young S.K."/>
            <person name="Zeng Q."/>
            <person name="Gargeya S."/>
            <person name="Alvarado L."/>
            <person name="Berlin A."/>
            <person name="Chapman S.B."/>
            <person name="Chen Z."/>
            <person name="Freedman E."/>
            <person name="Gellesch M."/>
            <person name="Goldberg J."/>
            <person name="Griggs A."/>
            <person name="Gujja S."/>
            <person name="Heilman E."/>
            <person name="Heiman D."/>
            <person name="Howarth C."/>
            <person name="Mehta T."/>
            <person name="Neiman D."/>
            <person name="Pearson M."/>
            <person name="Roberts A."/>
            <person name="Saif S."/>
            <person name="Shea T."/>
            <person name="Shenoy N."/>
            <person name="Sisk P."/>
            <person name="Stolte C."/>
            <person name="Sykes S."/>
            <person name="White J."/>
            <person name="Yandava C."/>
            <person name="Burger G."/>
            <person name="Gray M.W."/>
            <person name="Holland P.W.H."/>
            <person name="King N."/>
            <person name="Lang F.B.F."/>
            <person name="Roger A.J."/>
            <person name="Ruiz-Trillo I."/>
            <person name="Haas B."/>
            <person name="Nusbaum C."/>
            <person name="Birren B."/>
        </authorList>
    </citation>
    <scope>NUCLEOTIDE SEQUENCE [LARGE SCALE GENOMIC DNA]</scope>
    <source>
        <strain evidence="1 2">JP610</strain>
    </source>
</reference>
<dbReference type="AlphaFoldDB" id="A0A0L0F2C3"/>
<sequence>MSQEQKAEQFIAQAEKTLQKSGLMSMFSGGNKKDDAAELYTKAGNAYKMAKK</sequence>
<dbReference type="GeneID" id="25917215"/>
<dbReference type="Gene3D" id="1.25.40.10">
    <property type="entry name" value="Tetratricopeptide repeat domain"/>
    <property type="match status" value="1"/>
</dbReference>
<protein>
    <submittedName>
        <fullName evidence="1">Uncharacterized protein</fullName>
    </submittedName>
</protein>
<dbReference type="Proteomes" id="UP000054560">
    <property type="component" value="Unassembled WGS sequence"/>
</dbReference>
<organism evidence="1 2">
    <name type="scientific">Sphaeroforma arctica JP610</name>
    <dbReference type="NCBI Taxonomy" id="667725"/>
    <lineage>
        <taxon>Eukaryota</taxon>
        <taxon>Ichthyosporea</taxon>
        <taxon>Ichthyophonida</taxon>
        <taxon>Sphaeroforma</taxon>
    </lineage>
</organism>
<dbReference type="InterPro" id="IPR011990">
    <property type="entry name" value="TPR-like_helical_dom_sf"/>
</dbReference>
<dbReference type="RefSeq" id="XP_014144661.1">
    <property type="nucleotide sequence ID" value="XM_014289186.1"/>
</dbReference>
<dbReference type="SUPFAM" id="SSF48452">
    <property type="entry name" value="TPR-like"/>
    <property type="match status" value="1"/>
</dbReference>
<evidence type="ECO:0000313" key="2">
    <source>
        <dbReference type="Proteomes" id="UP000054560"/>
    </source>
</evidence>
<dbReference type="EMBL" id="KQ250289">
    <property type="protein sequence ID" value="KNC70759.1"/>
    <property type="molecule type" value="Genomic_DNA"/>
</dbReference>
<dbReference type="Pfam" id="PF14938">
    <property type="entry name" value="SNAP"/>
    <property type="match status" value="1"/>
</dbReference>